<keyword evidence="3" id="KW-1185">Reference proteome</keyword>
<dbReference type="Proteomes" id="UP000051494">
    <property type="component" value="Unassembled WGS sequence"/>
</dbReference>
<evidence type="ECO:0000313" key="2">
    <source>
        <dbReference type="EMBL" id="MCS5709305.1"/>
    </source>
</evidence>
<evidence type="ECO:0000313" key="3">
    <source>
        <dbReference type="Proteomes" id="UP000051494"/>
    </source>
</evidence>
<organism evidence="1">
    <name type="scientific">Candidatus Berkiella cookevillensis</name>
    <dbReference type="NCBI Taxonomy" id="437022"/>
    <lineage>
        <taxon>Bacteria</taxon>
        <taxon>Pseudomonadati</taxon>
        <taxon>Pseudomonadota</taxon>
        <taxon>Gammaproteobacteria</taxon>
        <taxon>Candidatus Berkiellales</taxon>
        <taxon>Candidatus Berkiellaceae</taxon>
        <taxon>Candidatus Berkiella</taxon>
    </lineage>
</organism>
<dbReference type="STRING" id="437022.CC99x_00941"/>
<reference evidence="1" key="1">
    <citation type="submission" date="2015-09" db="EMBL/GenBank/DDBJ databases">
        <title>Draft Genome Sequences of Two Novel Amoeba-resistant Intranuclear Bacteria, Candidatus Berkiella cookevillensis and Candidatus Berkiella aquae.</title>
        <authorList>
            <person name="Mehari Y.T."/>
            <person name="Arivett B.A."/>
            <person name="Farone A.L."/>
            <person name="Gunderson J.H."/>
            <person name="Farone M.B."/>
        </authorList>
    </citation>
    <scope>NUCLEOTIDE SEQUENCE [LARGE SCALE GENOMIC DNA]</scope>
    <source>
        <strain evidence="1">CC99</strain>
    </source>
</reference>
<evidence type="ECO:0000313" key="1">
    <source>
        <dbReference type="EMBL" id="KRG18953.1"/>
    </source>
</evidence>
<dbReference type="RefSeq" id="WP_057624073.1">
    <property type="nucleotide sequence ID" value="NZ_LKHV02000001.1"/>
</dbReference>
<dbReference type="AlphaFoldDB" id="A0A0Q9YH84"/>
<proteinExistence type="predicted"/>
<dbReference type="EMBL" id="LKHV01000004">
    <property type="protein sequence ID" value="KRG18953.1"/>
    <property type="molecule type" value="Genomic_DNA"/>
</dbReference>
<comment type="caution">
    <text evidence="1">The sequence shown here is derived from an EMBL/GenBank/DDBJ whole genome shotgun (WGS) entry which is preliminary data.</text>
</comment>
<gene>
    <name evidence="1" type="ORF">CC99x_00941</name>
    <name evidence="2" type="ORF">CC99x_010350</name>
</gene>
<dbReference type="EMBL" id="LKHV02000001">
    <property type="protein sequence ID" value="MCS5709305.1"/>
    <property type="molecule type" value="Genomic_DNA"/>
</dbReference>
<name>A0A0Q9YH84_9GAMM</name>
<protein>
    <submittedName>
        <fullName evidence="1">Uncharacterized protein</fullName>
    </submittedName>
</protein>
<dbReference type="OrthoDB" id="8645575at2"/>
<sequence>MLGDQKLCKSDSHDENALDKAFIAISKDEITQSYIQYIEEQHISYFHNIPGAQMGDTVPSIVTRHSRFDAEHLDGILRYLVGARAHLVNTLGIFPVFNQDAFYRLARDFVVNKILTEPRFQHLVKDTTPLVERSEVKDFPELLEERDLEEAKRSAQDREANQEAAKILKENGVGSDTLLLYYLEGIARSEKSYLGNKGNEHISFENCHQFIIPFRKDDNHYTVAVVQCTQEGEQRCAHIKYYDSLGAGLDAKYKQQLAKFFINMGFSRVLYNSLSKREQRDKYNCALFAGFKAIDIANMHVGDDERLLKNLDNDYAALFDSFRYRVVEMLTESGCNISLSPEFTRQLKATQKVCELQEECQDLKNIECGNATQSEAGGIFSWLGSVINRYTPYFGETESSAKKRSREEFERDNANKEKIKNKEDCILSVAKKPKKDIL</sequence>
<reference evidence="2" key="2">
    <citation type="journal article" date="2016" name="Genome Announc.">
        <title>Draft Genome Sequences of Two Novel Amoeba-Resistant Intranuclear Bacteria, 'Candidatus Berkiella cookevillensis' and 'Candidatus Berkiella aquae'.</title>
        <authorList>
            <person name="Mehari Y.T."/>
            <person name="Arivett B.A."/>
            <person name="Farone A.L."/>
            <person name="Gunderson J.H."/>
            <person name="Farone M.B."/>
        </authorList>
    </citation>
    <scope>NUCLEOTIDE SEQUENCE</scope>
    <source>
        <strain evidence="2">CC99</strain>
    </source>
</reference>
<accession>A0A0Q9YH84</accession>
<reference evidence="2" key="3">
    <citation type="submission" date="2021-06" db="EMBL/GenBank/DDBJ databases">
        <title>Genomic Description and Analysis of Intracellular Bacteria, Candidatus Berkiella cookevillensis and Candidatus Berkiella aquae.</title>
        <authorList>
            <person name="Kidane D.T."/>
            <person name="Mehari Y.T."/>
            <person name="Rice F.C."/>
            <person name="Arivett B.A."/>
            <person name="Farone A.L."/>
            <person name="Berk S.G."/>
            <person name="Farone M.B."/>
        </authorList>
    </citation>
    <scope>NUCLEOTIDE SEQUENCE</scope>
    <source>
        <strain evidence="2">CC99</strain>
    </source>
</reference>